<proteinExistence type="predicted"/>
<organism evidence="2 3">
    <name type="scientific">Pseudoalteromonas spongiae</name>
    <dbReference type="NCBI Taxonomy" id="298657"/>
    <lineage>
        <taxon>Bacteria</taxon>
        <taxon>Pseudomonadati</taxon>
        <taxon>Pseudomonadota</taxon>
        <taxon>Gammaproteobacteria</taxon>
        <taxon>Alteromonadales</taxon>
        <taxon>Pseudoalteromonadaceae</taxon>
        <taxon>Pseudoalteromonas</taxon>
    </lineage>
</organism>
<dbReference type="RefSeq" id="WP_336435503.1">
    <property type="nucleotide sequence ID" value="NZ_JBAWKS010000001.1"/>
</dbReference>
<sequence>MKLKICIAFFVGVFMSAIFFGIYGYQLQQKLLTSEITKTSIDFASQVNSVENLEKGEHEVVIALNVVLICLGIETFEYKVNHNEYSPSRQIDAEQTLSSARGILNRYREKLELSGC</sequence>
<reference evidence="2 3" key="1">
    <citation type="submission" date="2023-12" db="EMBL/GenBank/DDBJ databases">
        <title>Friends and Foes: Symbiotic and Algicidal bacterial influence on Karenia brevis blooms.</title>
        <authorList>
            <person name="Fei C."/>
            <person name="Mohamed A.R."/>
            <person name="Booker A."/>
            <person name="Arshad M."/>
            <person name="Klass S."/>
            <person name="Ahn S."/>
            <person name="Gilbert P.M."/>
            <person name="Heil C.A."/>
            <person name="Martinez J.M."/>
            <person name="Amin S.A."/>
        </authorList>
    </citation>
    <scope>NUCLEOTIDE SEQUENCE [LARGE SCALE GENOMIC DNA]</scope>
    <source>
        <strain evidence="2 3">CE15</strain>
    </source>
</reference>
<dbReference type="EMBL" id="JBAWKS010000001">
    <property type="protein sequence ID" value="MEI4550236.1"/>
    <property type="molecule type" value="Genomic_DNA"/>
</dbReference>
<evidence type="ECO:0000256" key="1">
    <source>
        <dbReference type="SAM" id="Phobius"/>
    </source>
</evidence>
<keyword evidence="3" id="KW-1185">Reference proteome</keyword>
<keyword evidence="1" id="KW-1133">Transmembrane helix</keyword>
<gene>
    <name evidence="2" type="ORF">WAE96_11220</name>
</gene>
<name>A0ABU8ETP9_9GAMM</name>
<evidence type="ECO:0000313" key="3">
    <source>
        <dbReference type="Proteomes" id="UP001382455"/>
    </source>
</evidence>
<keyword evidence="1" id="KW-0472">Membrane</keyword>
<dbReference type="Proteomes" id="UP001382455">
    <property type="component" value="Unassembled WGS sequence"/>
</dbReference>
<protein>
    <submittedName>
        <fullName evidence="2">Uncharacterized protein</fullName>
    </submittedName>
</protein>
<feature type="transmembrane region" description="Helical" evidence="1">
    <location>
        <begin position="7"/>
        <end position="25"/>
    </location>
</feature>
<accession>A0ABU8ETP9</accession>
<evidence type="ECO:0000313" key="2">
    <source>
        <dbReference type="EMBL" id="MEI4550236.1"/>
    </source>
</evidence>
<comment type="caution">
    <text evidence="2">The sequence shown here is derived from an EMBL/GenBank/DDBJ whole genome shotgun (WGS) entry which is preliminary data.</text>
</comment>
<keyword evidence="1" id="KW-0812">Transmembrane</keyword>